<dbReference type="InterPro" id="IPR050430">
    <property type="entry name" value="Peptidase_S1"/>
</dbReference>
<dbReference type="Gene3D" id="2.40.10.10">
    <property type="entry name" value="Trypsin-like serine proteases"/>
    <property type="match status" value="1"/>
</dbReference>
<organism evidence="4">
    <name type="scientific">Streptomyces sp. CNH287</name>
    <dbReference type="NCBI Taxonomy" id="1288082"/>
    <lineage>
        <taxon>Bacteria</taxon>
        <taxon>Bacillati</taxon>
        <taxon>Actinomycetota</taxon>
        <taxon>Actinomycetes</taxon>
        <taxon>Kitasatosporales</taxon>
        <taxon>Streptomycetaceae</taxon>
        <taxon>Streptomyces</taxon>
    </lineage>
</organism>
<feature type="domain" description="Peptidase S1" evidence="3">
    <location>
        <begin position="93"/>
        <end position="291"/>
    </location>
</feature>
<dbReference type="PANTHER" id="PTHR24276:SF91">
    <property type="entry name" value="AT26814P-RELATED"/>
    <property type="match status" value="1"/>
</dbReference>
<dbReference type="GO" id="GO:0004252">
    <property type="term" value="F:serine-type endopeptidase activity"/>
    <property type="evidence" value="ECO:0007669"/>
    <property type="project" value="InterPro"/>
</dbReference>
<name>U6A209_9ACTN</name>
<dbReference type="InterPro" id="IPR009003">
    <property type="entry name" value="Peptidase_S1_PA"/>
</dbReference>
<sequence>MPKRDYPGARPSAILVTSPGRYARDTARLRKRGTLRITRIIPALLAALLSVLTLTASATAATGTAASGTATATNEAAAAHSAAPAADRGPQPIIGGGYAQNAPWAARLFSNGRQTCTATIIASNWILTAKHCVSGGGLSFRIGSLDQSSGGTVANGAQVYNHASSDLSLVRLDRAVSATYARLGQPGSVSVGQNVQVYGWGATSRCGSEINCQSQYLKVANVTVTGGCRDAYNGSAICARRGDGITAGGDSGGPMMANGAQVGVASTSDRQTTTAYTNVTAYRSWIQSIAGV</sequence>
<accession>U6A209</accession>
<dbReference type="EMBL" id="KF585133">
    <property type="protein sequence ID" value="AHA12094.1"/>
    <property type="molecule type" value="Genomic_DNA"/>
</dbReference>
<evidence type="ECO:0000259" key="3">
    <source>
        <dbReference type="PROSITE" id="PS50240"/>
    </source>
</evidence>
<dbReference type="GO" id="GO:0006508">
    <property type="term" value="P:proteolysis"/>
    <property type="evidence" value="ECO:0007669"/>
    <property type="project" value="UniProtKB-KW"/>
</dbReference>
<evidence type="ECO:0000256" key="2">
    <source>
        <dbReference type="ARBA" id="ARBA00023157"/>
    </source>
</evidence>
<dbReference type="AlphaFoldDB" id="U6A209"/>
<evidence type="ECO:0000256" key="1">
    <source>
        <dbReference type="ARBA" id="ARBA00007664"/>
    </source>
</evidence>
<reference evidence="4" key="2">
    <citation type="submission" date="2013-08" db="EMBL/GenBank/DDBJ databases">
        <authorList>
            <person name="Moraes Mantovani S."/>
            <person name="Moore B.S."/>
        </authorList>
    </citation>
    <scope>NUCLEOTIDE SEQUENCE</scope>
    <source>
        <strain evidence="4">CNH-287</strain>
    </source>
</reference>
<reference evidence="4" key="1">
    <citation type="journal article" date="2013" name="J. Am. Chem. Soc.">
        <title>Flavin-linked oxidase catalyzes pyrrolizine formation of dichloropyrrole-containing polyketide extender unit in chlorizidine a.</title>
        <authorList>
            <person name="Mantovani S.M."/>
            <person name="Moore B.S."/>
        </authorList>
    </citation>
    <scope>NUCLEOTIDE SEQUENCE</scope>
    <source>
        <strain evidence="4">CNH-287</strain>
    </source>
</reference>
<dbReference type="PROSITE" id="PS50240">
    <property type="entry name" value="TRYPSIN_DOM"/>
    <property type="match status" value="1"/>
</dbReference>
<keyword evidence="2" id="KW-1015">Disulfide bond</keyword>
<proteinExistence type="inferred from homology"/>
<comment type="similarity">
    <text evidence="1">Belongs to the peptidase S1 family.</text>
</comment>
<protein>
    <submittedName>
        <fullName evidence="4">Trypsin-like protease</fullName>
    </submittedName>
</protein>
<gene>
    <name evidence="4" type="primary">clz22</name>
</gene>
<dbReference type="PRINTS" id="PR00722">
    <property type="entry name" value="CHYMOTRYPSIN"/>
</dbReference>
<keyword evidence="4" id="KW-0378">Hydrolase</keyword>
<evidence type="ECO:0000313" key="4">
    <source>
        <dbReference type="EMBL" id="AHA12094.1"/>
    </source>
</evidence>
<dbReference type="InterPro" id="IPR001314">
    <property type="entry name" value="Peptidase_S1A"/>
</dbReference>
<dbReference type="PANTHER" id="PTHR24276">
    <property type="entry name" value="POLYSERASE-RELATED"/>
    <property type="match status" value="1"/>
</dbReference>
<dbReference type="SUPFAM" id="SSF50494">
    <property type="entry name" value="Trypsin-like serine proteases"/>
    <property type="match status" value="1"/>
</dbReference>
<dbReference type="InterPro" id="IPR043504">
    <property type="entry name" value="Peptidase_S1_PA_chymotrypsin"/>
</dbReference>
<dbReference type="InterPro" id="IPR001254">
    <property type="entry name" value="Trypsin_dom"/>
</dbReference>
<dbReference type="Pfam" id="PF00089">
    <property type="entry name" value="Trypsin"/>
    <property type="match status" value="1"/>
</dbReference>
<keyword evidence="4" id="KW-0645">Protease</keyword>
<dbReference type="SMART" id="SM00020">
    <property type="entry name" value="Tryp_SPc"/>
    <property type="match status" value="1"/>
</dbReference>